<reference evidence="2" key="1">
    <citation type="submission" date="2020-06" db="EMBL/GenBank/DDBJ databases">
        <title>Insight into the genomes of haloalkaliphilic bacilli from Kenyan soda lakes.</title>
        <authorList>
            <person name="Mwirichia R."/>
            <person name="Villamizar G.C."/>
            <person name="Poehlein A."/>
            <person name="Mugweru J."/>
            <person name="Kipnyargis A."/>
            <person name="Kiplimo D."/>
            <person name="Orwa P."/>
            <person name="Daniel R."/>
        </authorList>
    </citation>
    <scope>NUCLEOTIDE SEQUENCE</scope>
    <source>
        <strain evidence="2">B1096_S55</strain>
    </source>
</reference>
<dbReference type="PANTHER" id="PTHR45138">
    <property type="entry name" value="REGULATORY COMPONENTS OF SENSORY TRANSDUCTION SYSTEM"/>
    <property type="match status" value="1"/>
</dbReference>
<comment type="caution">
    <text evidence="2">The sequence shown here is derived from an EMBL/GenBank/DDBJ whole genome shotgun (WGS) entry which is preliminary data.</text>
</comment>
<proteinExistence type="predicted"/>
<dbReference type="Gene3D" id="3.30.70.270">
    <property type="match status" value="1"/>
</dbReference>
<dbReference type="Proteomes" id="UP001057753">
    <property type="component" value="Unassembled WGS sequence"/>
</dbReference>
<dbReference type="FunFam" id="3.30.70.270:FF:000001">
    <property type="entry name" value="Diguanylate cyclase domain protein"/>
    <property type="match status" value="1"/>
</dbReference>
<dbReference type="InterPro" id="IPR000160">
    <property type="entry name" value="GGDEF_dom"/>
</dbReference>
<dbReference type="GO" id="GO:0043709">
    <property type="term" value="P:cell adhesion involved in single-species biofilm formation"/>
    <property type="evidence" value="ECO:0007669"/>
    <property type="project" value="TreeGrafter"/>
</dbReference>
<evidence type="ECO:0000259" key="1">
    <source>
        <dbReference type="PROSITE" id="PS50887"/>
    </source>
</evidence>
<dbReference type="Gene3D" id="3.30.450.40">
    <property type="match status" value="2"/>
</dbReference>
<dbReference type="InterPro" id="IPR043128">
    <property type="entry name" value="Rev_trsase/Diguanyl_cyclase"/>
</dbReference>
<dbReference type="SUPFAM" id="SSF55781">
    <property type="entry name" value="GAF domain-like"/>
    <property type="match status" value="2"/>
</dbReference>
<dbReference type="GO" id="GO:0052621">
    <property type="term" value="F:diguanylate cyclase activity"/>
    <property type="evidence" value="ECO:0007669"/>
    <property type="project" value="TreeGrafter"/>
</dbReference>
<dbReference type="SMART" id="SM00267">
    <property type="entry name" value="GGDEF"/>
    <property type="match status" value="1"/>
</dbReference>
<dbReference type="GO" id="GO:1902201">
    <property type="term" value="P:negative regulation of bacterial-type flagellum-dependent cell motility"/>
    <property type="evidence" value="ECO:0007669"/>
    <property type="project" value="TreeGrafter"/>
</dbReference>
<dbReference type="InterPro" id="IPR050469">
    <property type="entry name" value="Diguanylate_Cyclase"/>
</dbReference>
<sequence>MITGERSLNFSTIFETVFQDDCLIPEKYKPAIFFLAENNGEVKVSKQTGDVPFIMTDSFSHMSPDCFRVPEADYIIMTVDMTIHNNDYSWQGLFGAFFKKDARELGEVKAYLNGLKPSIHLAAAMNKENVPTARSLHTFNVHDKIAHMLKETHYTDELNVFTDVFAHQLKDYVSKEDDVAVLLKDPFSSYYVLEASTNAALTDQKSQYTIEQMTLAGLLQSSDKKGSYIIEKKDVPYSLFRALWAYNDFYIMPIFYKADCIGMIMVLTSHGECNRTHNGEMLKLTSDLGAWFNKLIHAKQMSVEKIRKDLLLKVTRKFYSSKDVGEILGEIVESLREAYPGCKVNLMLSNEWDVAETLPVQMLDLQDSVDETAAKAYVTGELIVTDTTINGKTILTVPLKGRQGVYGVFEMEMAVSQIFTHSELEFIQVLADTGGNAIENAELYQQSRQYIEDLQLINQTSHLINSNLKVNEAVDLMMNKIIEAFKADEAGFIMFDDRWTFKDGGRTWRYPSEELFENNVKIADLVMTLKTGKQEVFLGDWSKNVKNPPFKSVIGIPMVHNSQVIGGVLVFKKDAYAFSFDSFKLCQSLVHHCTLAFVNAILHEEMKELVVTDYLTKLYTREYMDEIVTHSMKNDGYGAFILLDIDHFKSINDRFGHQAGDAVIIQVAKVIQSYTKQDRDIGVRWGGEELAVYLPKTDANHAGDVAERIRIIVKEETEPNVTVSCGVSSWASEEGVPSLTKLFNDADKALYRAKETGRDKVEFFHETDNNVEEL</sequence>
<evidence type="ECO:0000313" key="3">
    <source>
        <dbReference type="Proteomes" id="UP001057753"/>
    </source>
</evidence>
<dbReference type="RefSeq" id="WP_257820279.1">
    <property type="nucleotide sequence ID" value="NZ_JABXYM010000001.1"/>
</dbReference>
<feature type="domain" description="GGDEF" evidence="1">
    <location>
        <begin position="636"/>
        <end position="766"/>
    </location>
</feature>
<dbReference type="InterPro" id="IPR029787">
    <property type="entry name" value="Nucleotide_cyclase"/>
</dbReference>
<organism evidence="2 3">
    <name type="scientific">Salipaludibacillus agaradhaerens</name>
    <name type="common">Bacillus agaradhaerens</name>
    <dbReference type="NCBI Taxonomy" id="76935"/>
    <lineage>
        <taxon>Bacteria</taxon>
        <taxon>Bacillati</taxon>
        <taxon>Bacillota</taxon>
        <taxon>Bacilli</taxon>
        <taxon>Bacillales</taxon>
        <taxon>Bacillaceae</taxon>
    </lineage>
</organism>
<dbReference type="EMBL" id="JABXYM010000001">
    <property type="protein sequence ID" value="MCR6095508.1"/>
    <property type="molecule type" value="Genomic_DNA"/>
</dbReference>
<dbReference type="PROSITE" id="PS50887">
    <property type="entry name" value="GGDEF"/>
    <property type="match status" value="1"/>
</dbReference>
<dbReference type="CDD" id="cd01949">
    <property type="entry name" value="GGDEF"/>
    <property type="match status" value="1"/>
</dbReference>
<evidence type="ECO:0000313" key="2">
    <source>
        <dbReference type="EMBL" id="MCR6095508.1"/>
    </source>
</evidence>
<accession>A0A9Q4FY99</accession>
<dbReference type="InterPro" id="IPR029016">
    <property type="entry name" value="GAF-like_dom_sf"/>
</dbReference>
<dbReference type="GO" id="GO:0005886">
    <property type="term" value="C:plasma membrane"/>
    <property type="evidence" value="ECO:0007669"/>
    <property type="project" value="TreeGrafter"/>
</dbReference>
<dbReference type="PANTHER" id="PTHR45138:SF9">
    <property type="entry name" value="DIGUANYLATE CYCLASE DGCM-RELATED"/>
    <property type="match status" value="1"/>
</dbReference>
<gene>
    <name evidence="2" type="ORF">HXA33_03040</name>
</gene>
<dbReference type="Pfam" id="PF00990">
    <property type="entry name" value="GGDEF"/>
    <property type="match status" value="1"/>
</dbReference>
<dbReference type="SUPFAM" id="SSF55073">
    <property type="entry name" value="Nucleotide cyclase"/>
    <property type="match status" value="1"/>
</dbReference>
<dbReference type="AlphaFoldDB" id="A0A9Q4FY99"/>
<protein>
    <submittedName>
        <fullName evidence="2">Diguanylate cyclase</fullName>
    </submittedName>
</protein>
<name>A0A9Q4FY99_SALAG</name>
<keyword evidence="3" id="KW-1185">Reference proteome</keyword>
<dbReference type="NCBIfam" id="TIGR00254">
    <property type="entry name" value="GGDEF"/>
    <property type="match status" value="1"/>
</dbReference>